<dbReference type="AlphaFoldDB" id="A0A0C9TVF4"/>
<keyword evidence="5" id="KW-1185">Reference proteome</keyword>
<keyword evidence="2" id="KW-0812">Transmembrane</keyword>
<feature type="compositionally biased region" description="Basic residues" evidence="1">
    <location>
        <begin position="400"/>
        <end position="415"/>
    </location>
</feature>
<keyword evidence="2" id="KW-0472">Membrane</keyword>
<dbReference type="PANTHER" id="PTHR40465:SF1">
    <property type="entry name" value="DUF6534 DOMAIN-CONTAINING PROTEIN"/>
    <property type="match status" value="1"/>
</dbReference>
<dbReference type="Proteomes" id="UP000054279">
    <property type="component" value="Unassembled WGS sequence"/>
</dbReference>
<gene>
    <name evidence="4" type="ORF">M422DRAFT_72031</name>
</gene>
<evidence type="ECO:0000259" key="3">
    <source>
        <dbReference type="Pfam" id="PF20152"/>
    </source>
</evidence>
<dbReference type="EMBL" id="KN837397">
    <property type="protein sequence ID" value="KIJ25809.1"/>
    <property type="molecule type" value="Genomic_DNA"/>
</dbReference>
<evidence type="ECO:0000256" key="1">
    <source>
        <dbReference type="SAM" id="MobiDB-lite"/>
    </source>
</evidence>
<keyword evidence="2" id="KW-1133">Transmembrane helix</keyword>
<feature type="region of interest" description="Disordered" evidence="1">
    <location>
        <begin position="396"/>
        <end position="423"/>
    </location>
</feature>
<feature type="domain" description="DUF6534" evidence="3">
    <location>
        <begin position="252"/>
        <end position="339"/>
    </location>
</feature>
<feature type="transmembrane region" description="Helical" evidence="2">
    <location>
        <begin position="313"/>
        <end position="334"/>
    </location>
</feature>
<feature type="transmembrane region" description="Helical" evidence="2">
    <location>
        <begin position="133"/>
        <end position="156"/>
    </location>
</feature>
<accession>A0A0C9TVF4</accession>
<reference evidence="4 5" key="1">
    <citation type="submission" date="2014-06" db="EMBL/GenBank/DDBJ databases">
        <title>Evolutionary Origins and Diversification of the Mycorrhizal Mutualists.</title>
        <authorList>
            <consortium name="DOE Joint Genome Institute"/>
            <consortium name="Mycorrhizal Genomics Consortium"/>
            <person name="Kohler A."/>
            <person name="Kuo A."/>
            <person name="Nagy L.G."/>
            <person name="Floudas D."/>
            <person name="Copeland A."/>
            <person name="Barry K.W."/>
            <person name="Cichocki N."/>
            <person name="Veneault-Fourrey C."/>
            <person name="LaButti K."/>
            <person name="Lindquist E.A."/>
            <person name="Lipzen A."/>
            <person name="Lundell T."/>
            <person name="Morin E."/>
            <person name="Murat C."/>
            <person name="Riley R."/>
            <person name="Ohm R."/>
            <person name="Sun H."/>
            <person name="Tunlid A."/>
            <person name="Henrissat B."/>
            <person name="Grigoriev I.V."/>
            <person name="Hibbett D.S."/>
            <person name="Martin F."/>
        </authorList>
    </citation>
    <scope>NUCLEOTIDE SEQUENCE [LARGE SCALE GENOMIC DNA]</scope>
    <source>
        <strain evidence="4 5">SS14</strain>
    </source>
</reference>
<feature type="transmembrane region" description="Helical" evidence="2">
    <location>
        <begin position="280"/>
        <end position="307"/>
    </location>
</feature>
<feature type="transmembrane region" description="Helical" evidence="2">
    <location>
        <begin position="168"/>
        <end position="186"/>
    </location>
</feature>
<feature type="transmembrane region" description="Helical" evidence="2">
    <location>
        <begin position="243"/>
        <end position="268"/>
    </location>
</feature>
<dbReference type="PANTHER" id="PTHR40465">
    <property type="entry name" value="CHROMOSOME 1, WHOLE GENOME SHOTGUN SEQUENCE"/>
    <property type="match status" value="1"/>
</dbReference>
<feature type="transmembrane region" description="Helical" evidence="2">
    <location>
        <begin position="52"/>
        <end position="76"/>
    </location>
</feature>
<dbReference type="InterPro" id="IPR045339">
    <property type="entry name" value="DUF6534"/>
</dbReference>
<dbReference type="Pfam" id="PF20152">
    <property type="entry name" value="DUF6534"/>
    <property type="match status" value="1"/>
</dbReference>
<name>A0A0C9TVF4_SPHS4</name>
<dbReference type="OrthoDB" id="2535105at2759"/>
<feature type="transmembrane region" description="Helical" evidence="2">
    <location>
        <begin position="97"/>
        <end position="121"/>
    </location>
</feature>
<evidence type="ECO:0000256" key="2">
    <source>
        <dbReference type="SAM" id="Phobius"/>
    </source>
</evidence>
<organism evidence="4 5">
    <name type="scientific">Sphaerobolus stellatus (strain SS14)</name>
    <dbReference type="NCBI Taxonomy" id="990650"/>
    <lineage>
        <taxon>Eukaryota</taxon>
        <taxon>Fungi</taxon>
        <taxon>Dikarya</taxon>
        <taxon>Basidiomycota</taxon>
        <taxon>Agaricomycotina</taxon>
        <taxon>Agaricomycetes</taxon>
        <taxon>Phallomycetidae</taxon>
        <taxon>Geastrales</taxon>
        <taxon>Sphaerobolaceae</taxon>
        <taxon>Sphaerobolus</taxon>
    </lineage>
</organism>
<evidence type="ECO:0000313" key="5">
    <source>
        <dbReference type="Proteomes" id="UP000054279"/>
    </source>
</evidence>
<sequence>MGVPSAAPLAVSTGKACLLSHHVAHYLCSLCARRAGYLEGWTKLRMSDTPDVFSIEMTFGVLYIGAIISMTLYGFATNQAYLYYKIYSREDSVETKSTVLGLWVLETLQMFFVCHTVWFYLVNGLGNASILTMLIWSWALELAVTVIITFIVRSVYMQQLWLVSSKRWSLVGLALVCALAQLGLGIETSINMRVIRSSIILCLEFMSIYRLRDPRIAVVFMPRFQVIQYVASRETFLIRDRQWILAGKSIASVLADVILTGSMCYFLHASRTGLQRTNDLLNSLLIFTLNRGVLAMIMEAAVMITFFTMKNNYIFAALHLMLSKFHTTSLYGLLLQRDSLRAREYHNTSDFSPLSGDSPMDNSERQIQHDNSSIFAIIPSSDTTAVQSIGCDGDCEEHRSPHHGHRRNYSRHRGGRRADSSPC</sequence>
<protein>
    <recommendedName>
        <fullName evidence="3">DUF6534 domain-containing protein</fullName>
    </recommendedName>
</protein>
<evidence type="ECO:0000313" key="4">
    <source>
        <dbReference type="EMBL" id="KIJ25809.1"/>
    </source>
</evidence>
<dbReference type="HOGENOM" id="CLU_046025_5_0_1"/>
<proteinExistence type="predicted"/>